<reference evidence="1" key="1">
    <citation type="journal article" date="2009" name="Plant Mol. Biol.">
        <title>Insights into corn genes derived from large-scale cDNA sequencing.</title>
        <authorList>
            <person name="Alexandrov N.N."/>
            <person name="Brover V.V."/>
            <person name="Freidin S."/>
            <person name="Troukhan M.E."/>
            <person name="Tatarinova T.V."/>
            <person name="Zhang H."/>
            <person name="Swaller T.J."/>
            <person name="Lu Y.P."/>
            <person name="Bouck J."/>
            <person name="Flavell R.B."/>
            <person name="Feldmann K.A."/>
        </authorList>
    </citation>
    <scope>NUCLEOTIDE SEQUENCE</scope>
</reference>
<dbReference type="AlphaFoldDB" id="B6U8I4"/>
<dbReference type="EMBL" id="EU973549">
    <property type="protein sequence ID" value="ACG45667.1"/>
    <property type="molecule type" value="mRNA"/>
</dbReference>
<protein>
    <submittedName>
        <fullName evidence="1">Uncharacterized protein</fullName>
    </submittedName>
</protein>
<evidence type="ECO:0000313" key="1">
    <source>
        <dbReference type="EMBL" id="ACG45667.1"/>
    </source>
</evidence>
<sequence length="95" mass="10184">MFVVADARLEPSLQLHVRSYNQAYKRTSIFHSKHNRLTSKKERYSIVVSDIPSKGNGAYTGITGGVCTSSVGFPSSGIFVKNTGSDGMICVGVIG</sequence>
<accession>B6U8I4</accession>
<name>B6U8I4_MAIZE</name>
<organism evidence="1">
    <name type="scientific">Zea mays</name>
    <name type="common">Maize</name>
    <dbReference type="NCBI Taxonomy" id="4577"/>
    <lineage>
        <taxon>Eukaryota</taxon>
        <taxon>Viridiplantae</taxon>
        <taxon>Streptophyta</taxon>
        <taxon>Embryophyta</taxon>
        <taxon>Tracheophyta</taxon>
        <taxon>Spermatophyta</taxon>
        <taxon>Magnoliopsida</taxon>
        <taxon>Liliopsida</taxon>
        <taxon>Poales</taxon>
        <taxon>Poaceae</taxon>
        <taxon>PACMAD clade</taxon>
        <taxon>Panicoideae</taxon>
        <taxon>Andropogonodae</taxon>
        <taxon>Andropogoneae</taxon>
        <taxon>Tripsacinae</taxon>
        <taxon>Zea</taxon>
    </lineage>
</organism>
<proteinExistence type="evidence at transcript level"/>